<sequence>MIDEPKDLYNVHNVLDPTIGLWTTLNGLDRFVDVAMWCVEESRDDRPSMSEVVKEIENIMQLAGWNPIAESASTSANYEENSKGFDHPYSKESLSSYSERFPLSKLDPSSQNETETETESSMRATNQTDGATRQVISNGVNGELVTVEN</sequence>
<evidence type="ECO:0000313" key="3">
    <source>
        <dbReference type="Proteomes" id="UP000325577"/>
    </source>
</evidence>
<accession>A0A5J5BQC4</accession>
<keyword evidence="3" id="KW-1185">Reference proteome</keyword>
<feature type="region of interest" description="Disordered" evidence="1">
    <location>
        <begin position="74"/>
        <end position="93"/>
    </location>
</feature>
<feature type="compositionally biased region" description="Basic and acidic residues" evidence="1">
    <location>
        <begin position="80"/>
        <end position="90"/>
    </location>
</feature>
<name>A0A5J5BQC4_9ASTE</name>
<dbReference type="Proteomes" id="UP000325577">
    <property type="component" value="Linkage Group LG10"/>
</dbReference>
<reference evidence="2 3" key="1">
    <citation type="submission" date="2019-09" db="EMBL/GenBank/DDBJ databases">
        <title>A chromosome-level genome assembly of the Chinese tupelo Nyssa sinensis.</title>
        <authorList>
            <person name="Yang X."/>
            <person name="Kang M."/>
            <person name="Yang Y."/>
            <person name="Xiong H."/>
            <person name="Wang M."/>
            <person name="Zhang Z."/>
            <person name="Wang Z."/>
            <person name="Wu H."/>
            <person name="Ma T."/>
            <person name="Liu J."/>
            <person name="Xi Z."/>
        </authorList>
    </citation>
    <scope>NUCLEOTIDE SEQUENCE [LARGE SCALE GENOMIC DNA]</scope>
    <source>
        <strain evidence="2">J267</strain>
        <tissue evidence="2">Leaf</tissue>
    </source>
</reference>
<dbReference type="Gene3D" id="1.10.510.10">
    <property type="entry name" value="Transferase(Phosphotransferase) domain 1"/>
    <property type="match status" value="1"/>
</dbReference>
<evidence type="ECO:0008006" key="4">
    <source>
        <dbReference type="Google" id="ProtNLM"/>
    </source>
</evidence>
<proteinExistence type="predicted"/>
<evidence type="ECO:0000313" key="2">
    <source>
        <dbReference type="EMBL" id="KAA8545363.1"/>
    </source>
</evidence>
<feature type="region of interest" description="Disordered" evidence="1">
    <location>
        <begin position="100"/>
        <end position="149"/>
    </location>
</feature>
<organism evidence="2 3">
    <name type="scientific">Nyssa sinensis</name>
    <dbReference type="NCBI Taxonomy" id="561372"/>
    <lineage>
        <taxon>Eukaryota</taxon>
        <taxon>Viridiplantae</taxon>
        <taxon>Streptophyta</taxon>
        <taxon>Embryophyta</taxon>
        <taxon>Tracheophyta</taxon>
        <taxon>Spermatophyta</taxon>
        <taxon>Magnoliopsida</taxon>
        <taxon>eudicotyledons</taxon>
        <taxon>Gunneridae</taxon>
        <taxon>Pentapetalae</taxon>
        <taxon>asterids</taxon>
        <taxon>Cornales</taxon>
        <taxon>Nyssaceae</taxon>
        <taxon>Nyssa</taxon>
    </lineage>
</organism>
<dbReference type="OrthoDB" id="2015206at2759"/>
<feature type="compositionally biased region" description="Polar residues" evidence="1">
    <location>
        <begin position="122"/>
        <end position="140"/>
    </location>
</feature>
<dbReference type="AlphaFoldDB" id="A0A5J5BQC4"/>
<dbReference type="EMBL" id="CM018033">
    <property type="protein sequence ID" value="KAA8545363.1"/>
    <property type="molecule type" value="Genomic_DNA"/>
</dbReference>
<evidence type="ECO:0000256" key="1">
    <source>
        <dbReference type="SAM" id="MobiDB-lite"/>
    </source>
</evidence>
<gene>
    <name evidence="2" type="ORF">F0562_020147</name>
</gene>
<protein>
    <recommendedName>
        <fullName evidence="4">Serine-threonine/tyrosine-protein kinase catalytic domain-containing protein</fullName>
    </recommendedName>
</protein>